<dbReference type="eggNOG" id="COG1293">
    <property type="taxonomic scope" value="Bacteria"/>
</dbReference>
<sequence length="329" mass="36283">MTSRKAKGIGLISGGLDSMLAARVLKDQELELIGIIFKTPFFGPGQGMDVGRTVGIPVRVIDFTDRHLQMLKNPVYGYGSQMNPCIDCHALMLREAGRVMEREGADFLFTGEVLGQRPMSQRRDSLRSVEKLCGYPGRVLRPLSAKLLPPTVVEIEGLVDRERLLDIHGRSRKRQEALARHYGITDYPQPGGGCMLTKEGFARRLKELFARYPEAGPREVELLKWGRHFALPGGSICIIGRNEADNSRLAQFAGPEDIVLRVADYPSPTGVVIASPSADRDLQLAAAIVTAYSDCPRDVPVKVSWRRGETSGTLSGPPSDRLEYRSLLI</sequence>
<dbReference type="InterPro" id="IPR020536">
    <property type="entry name" value="ThiI_AANH"/>
</dbReference>
<keyword evidence="6" id="KW-1185">Reference proteome</keyword>
<dbReference type="Gene3D" id="3.40.50.620">
    <property type="entry name" value="HUPs"/>
    <property type="match status" value="1"/>
</dbReference>
<dbReference type="OrthoDB" id="9781887at2"/>
<organism evidence="5 6">
    <name type="scientific">Syntrophobacter fumaroxidans (strain DSM 10017 / MPOB)</name>
    <dbReference type="NCBI Taxonomy" id="335543"/>
    <lineage>
        <taxon>Bacteria</taxon>
        <taxon>Pseudomonadati</taxon>
        <taxon>Thermodesulfobacteriota</taxon>
        <taxon>Syntrophobacteria</taxon>
        <taxon>Syntrophobacterales</taxon>
        <taxon>Syntrophobacteraceae</taxon>
        <taxon>Syntrophobacter</taxon>
    </lineage>
</organism>
<dbReference type="Pfam" id="PF18297">
    <property type="entry name" value="NFACT-R_2"/>
    <property type="match status" value="1"/>
</dbReference>
<feature type="domain" description="Thil AANH" evidence="3">
    <location>
        <begin position="7"/>
        <end position="143"/>
    </location>
</feature>
<reference evidence="5 6" key="1">
    <citation type="submission" date="2006-10" db="EMBL/GenBank/DDBJ databases">
        <title>Complete sequence of Syntrophobacter fumaroxidans MPOB.</title>
        <authorList>
            <consortium name="US DOE Joint Genome Institute"/>
            <person name="Copeland A."/>
            <person name="Lucas S."/>
            <person name="Lapidus A."/>
            <person name="Barry K."/>
            <person name="Detter J.C."/>
            <person name="Glavina del Rio T."/>
            <person name="Hammon N."/>
            <person name="Israni S."/>
            <person name="Pitluck S."/>
            <person name="Goltsman E.G."/>
            <person name="Martinez M."/>
            <person name="Schmutz J."/>
            <person name="Larimer F."/>
            <person name="Land M."/>
            <person name="Hauser L."/>
            <person name="Kyrpides N."/>
            <person name="Kim E."/>
            <person name="Boone D.R."/>
            <person name="Brockman F."/>
            <person name="Culley D."/>
            <person name="Ferry J."/>
            <person name="Gunsalus R."/>
            <person name="McInerney M.J."/>
            <person name="Morrison M."/>
            <person name="Plugge C."/>
            <person name="Rohlin L."/>
            <person name="Scholten J."/>
            <person name="Sieber J."/>
            <person name="Stams A.J.M."/>
            <person name="Worm P."/>
            <person name="Henstra A.M."/>
            <person name="Richardson P."/>
        </authorList>
    </citation>
    <scope>NUCLEOTIDE SEQUENCE [LARGE SCALE GENOMIC DNA]</scope>
    <source>
        <strain evidence="6">DSM 10017 / MPOB</strain>
    </source>
</reference>
<protein>
    <submittedName>
        <fullName evidence="5">Putative tRNA (5-methylaminomethyl-2-thiouridylate)-methyltransferase / fibronectin/fibrinogen-binding protein</fullName>
    </submittedName>
</protein>
<dbReference type="STRING" id="335543.Sfum_1061"/>
<dbReference type="GO" id="GO:0032259">
    <property type="term" value="P:methylation"/>
    <property type="evidence" value="ECO:0007669"/>
    <property type="project" value="UniProtKB-KW"/>
</dbReference>
<evidence type="ECO:0000259" key="4">
    <source>
        <dbReference type="Pfam" id="PF18297"/>
    </source>
</evidence>
<gene>
    <name evidence="5" type="ordered locus">Sfum_1061</name>
</gene>
<evidence type="ECO:0000256" key="1">
    <source>
        <dbReference type="ARBA" id="ARBA00022741"/>
    </source>
</evidence>
<dbReference type="PANTHER" id="PTHR11933">
    <property type="entry name" value="TRNA 5-METHYLAMINOMETHYL-2-THIOURIDYLATE -METHYLTRANSFERASE"/>
    <property type="match status" value="1"/>
</dbReference>
<name>A0LH53_SYNFM</name>
<keyword evidence="2" id="KW-0067">ATP-binding</keyword>
<proteinExistence type="predicted"/>
<dbReference type="Proteomes" id="UP000001784">
    <property type="component" value="Chromosome"/>
</dbReference>
<dbReference type="RefSeq" id="WP_011697926.1">
    <property type="nucleotide sequence ID" value="NC_008554.1"/>
</dbReference>
<evidence type="ECO:0000313" key="6">
    <source>
        <dbReference type="Proteomes" id="UP000001784"/>
    </source>
</evidence>
<keyword evidence="1" id="KW-0547">Nucleotide-binding</keyword>
<evidence type="ECO:0000313" key="5">
    <source>
        <dbReference type="EMBL" id="ABK16755.1"/>
    </source>
</evidence>
<dbReference type="Pfam" id="PF02568">
    <property type="entry name" value="ThiI"/>
    <property type="match status" value="1"/>
</dbReference>
<dbReference type="InterPro" id="IPR059101">
    <property type="entry name" value="NFACT-R_2"/>
</dbReference>
<dbReference type="GO" id="GO:0005524">
    <property type="term" value="F:ATP binding"/>
    <property type="evidence" value="ECO:0007669"/>
    <property type="project" value="UniProtKB-KW"/>
</dbReference>
<dbReference type="HOGENOM" id="CLU_053822_0_0_7"/>
<evidence type="ECO:0000259" key="3">
    <source>
        <dbReference type="Pfam" id="PF02568"/>
    </source>
</evidence>
<feature type="domain" description="NFACT protein RNA binding" evidence="4">
    <location>
        <begin position="226"/>
        <end position="309"/>
    </location>
</feature>
<dbReference type="eggNOG" id="COG0301">
    <property type="taxonomic scope" value="Bacteria"/>
</dbReference>
<dbReference type="GO" id="GO:0008168">
    <property type="term" value="F:methyltransferase activity"/>
    <property type="evidence" value="ECO:0007669"/>
    <property type="project" value="UniProtKB-KW"/>
</dbReference>
<dbReference type="AlphaFoldDB" id="A0LH53"/>
<dbReference type="InParanoid" id="A0LH53"/>
<dbReference type="GO" id="GO:0004810">
    <property type="term" value="F:CCA tRNA nucleotidyltransferase activity"/>
    <property type="evidence" value="ECO:0007669"/>
    <property type="project" value="InterPro"/>
</dbReference>
<dbReference type="PANTHER" id="PTHR11933:SF6">
    <property type="entry name" value="THIL AANH DOMAIN-CONTAINING PROTEIN"/>
    <property type="match status" value="1"/>
</dbReference>
<keyword evidence="5" id="KW-0808">Transferase</keyword>
<dbReference type="SUPFAM" id="SSF52402">
    <property type="entry name" value="Adenine nucleotide alpha hydrolases-like"/>
    <property type="match status" value="1"/>
</dbReference>
<evidence type="ECO:0000256" key="2">
    <source>
        <dbReference type="ARBA" id="ARBA00022840"/>
    </source>
</evidence>
<dbReference type="InterPro" id="IPR014729">
    <property type="entry name" value="Rossmann-like_a/b/a_fold"/>
</dbReference>
<dbReference type="KEGG" id="sfu:Sfum_1061"/>
<keyword evidence="5" id="KW-0489">Methyltransferase</keyword>
<dbReference type="EMBL" id="CP000478">
    <property type="protein sequence ID" value="ABK16755.1"/>
    <property type="molecule type" value="Genomic_DNA"/>
</dbReference>
<accession>A0LH53</accession>